<dbReference type="FunFam" id="3.40.50.10810:FF:000055">
    <property type="entry name" value="Protein CHROMATIN REMODELING 24"/>
    <property type="match status" value="1"/>
</dbReference>
<organism evidence="10 11">
    <name type="scientific">Ceratodon purpureus</name>
    <name type="common">Fire moss</name>
    <name type="synonym">Dicranum purpureum</name>
    <dbReference type="NCBI Taxonomy" id="3225"/>
    <lineage>
        <taxon>Eukaryota</taxon>
        <taxon>Viridiplantae</taxon>
        <taxon>Streptophyta</taxon>
        <taxon>Embryophyta</taxon>
        <taxon>Bryophyta</taxon>
        <taxon>Bryophytina</taxon>
        <taxon>Bryopsida</taxon>
        <taxon>Dicranidae</taxon>
        <taxon>Pseudoditrichales</taxon>
        <taxon>Ditrichaceae</taxon>
        <taxon>Ceratodon</taxon>
    </lineage>
</organism>
<evidence type="ECO:0000259" key="8">
    <source>
        <dbReference type="PROSITE" id="PS51192"/>
    </source>
</evidence>
<protein>
    <submittedName>
        <fullName evidence="10">Uncharacterized protein</fullName>
    </submittedName>
</protein>
<comment type="similarity">
    <text evidence="1">Belongs to the SNF2/RAD54 helicase family.</text>
</comment>
<keyword evidence="11" id="KW-1185">Reference proteome</keyword>
<dbReference type="PROSITE" id="PS51192">
    <property type="entry name" value="HELICASE_ATP_BIND_1"/>
    <property type="match status" value="1"/>
</dbReference>
<keyword evidence="6" id="KW-0233">DNA recombination</keyword>
<dbReference type="PANTHER" id="PTHR45629">
    <property type="entry name" value="SNF2/RAD54 FAMILY MEMBER"/>
    <property type="match status" value="1"/>
</dbReference>
<evidence type="ECO:0000256" key="4">
    <source>
        <dbReference type="ARBA" id="ARBA00022806"/>
    </source>
</evidence>
<dbReference type="AlphaFoldDB" id="A0A8T0IPS4"/>
<feature type="compositionally biased region" description="Polar residues" evidence="7">
    <location>
        <begin position="280"/>
        <end position="292"/>
    </location>
</feature>
<dbReference type="PANTHER" id="PTHR45629:SF7">
    <property type="entry name" value="DNA EXCISION REPAIR PROTEIN ERCC-6-RELATED"/>
    <property type="match status" value="1"/>
</dbReference>
<dbReference type="InterPro" id="IPR049730">
    <property type="entry name" value="SNF2/RAD54-like_C"/>
</dbReference>
<dbReference type="CDD" id="cd18793">
    <property type="entry name" value="SF2_C_SNF"/>
    <property type="match status" value="1"/>
</dbReference>
<name>A0A8T0IPS4_CERPU</name>
<dbReference type="Gene3D" id="3.40.50.10810">
    <property type="entry name" value="Tandem AAA-ATPase domain"/>
    <property type="match status" value="1"/>
</dbReference>
<dbReference type="SMART" id="SM00490">
    <property type="entry name" value="HELICc"/>
    <property type="match status" value="1"/>
</dbReference>
<evidence type="ECO:0000256" key="5">
    <source>
        <dbReference type="ARBA" id="ARBA00022840"/>
    </source>
</evidence>
<evidence type="ECO:0000256" key="3">
    <source>
        <dbReference type="ARBA" id="ARBA00022801"/>
    </source>
</evidence>
<feature type="compositionally biased region" description="Basic residues" evidence="7">
    <location>
        <begin position="89"/>
        <end position="100"/>
    </location>
</feature>
<dbReference type="SUPFAM" id="SSF52540">
    <property type="entry name" value="P-loop containing nucleoside triphosphate hydrolases"/>
    <property type="match status" value="2"/>
</dbReference>
<comment type="caution">
    <text evidence="10">The sequence shown here is derived from an EMBL/GenBank/DDBJ whole genome shotgun (WGS) entry which is preliminary data.</text>
</comment>
<dbReference type="EMBL" id="CM026422">
    <property type="protein sequence ID" value="KAG0585750.1"/>
    <property type="molecule type" value="Genomic_DNA"/>
</dbReference>
<dbReference type="SMART" id="SM00487">
    <property type="entry name" value="DEXDc"/>
    <property type="match status" value="1"/>
</dbReference>
<dbReference type="Pfam" id="PF00176">
    <property type="entry name" value="SNF2-rel_dom"/>
    <property type="match status" value="1"/>
</dbReference>
<sequence>MADLESSDPGRGRRTGKSGSVQQSKAELLQAIAARRRAQLLRSSRAPSPPPDEVPDEESEHSESSEASGMSGDDDESFDESSPSGLNHSKTRSNGRRRSAGRQFESNHLADEDDLWCESVVKNSSSVVTAADDLSPVIDQLSIRIKNDVESNLKPKMLEGEFERKPKDTILNLRRRLVKKSTIVDSESDSGSENVASLAPLSPSPSMDYNSADDGDVDSPVFSKAKSKTMQAVVSPKPLSCSSTQLHRSSDADDEHAFAPGLESNIEERSSAAIEPQPQVKLTSAIDSPNESDNTEQLEDMVLIDGGHPAAIETQPQVIPTPAIDSPNESDNTEQQEDMVLIDGGHPAAIETQPQVIPTPAIDSPNESDNTEQQEDMVLIDGGHPAAIETQPQVIPTPAIDSPNESDNTEQQEDMVLIDGGHHAAIEPQPQVQPTPAINPLNESDNTEQQEDLVLVDGSHRFSLRAKTAQMLYLHQRAGIEWFWSLHTKGMGGILGDDMGLGKTMQVAAFLAGLFRTRNIKCALIVAPKTLIAHWVKELKVVGLSRKTKDYSGTSVKAREGALEHVLQVGGILLTTYDMVRCNFKSLRGDFVGRDGYGDTSDDIITWDYIILDEGHLVKNPNTQRAKSLREIPAAHRLILSGTPIQNHLQEMWALFDFCCPNLLGDRKEFKDKYERQILAGTDKNASDRQKRIGIAVAEELRQKFAPFFLRRLKSDVFPDSDNKEERKLSRKNDLIVWLPLSERQEKLYRAFLNSATAEETLTTGAKVLSAMTVMKKICDHPALLTKRAANDIAEGMEGYLDTEDIQAAEAMTRSLAGMVEEDEGLGAPSCKIDFLMALLENLVAEGHRTLIFAQTKKMLNIIQDEVLDREWVFRRIDGTIKAAEREQYVQEFQSDENIPLFLLTSQVGGLGLTLTGADRVVIVDPAWNPSTDNQSVDRAYRIGQKNNVVVYRLMTCGTIEEKIYRKQVFKGHLMKVATEKKNQMRYFSQGELGEMFKVPELGFRVSVTQQQLHKEHYSQHKIDEGLQGHIEFLEGLGIAGVSHHDLLFTKEAEPLPPAEDQDLKASWEPRNPSYVGQQHRAVSKPENHDWDASHGTGRGILATTGLQSRNVDNENLLKVGLLRSKLEWLYRTLDDEAMPEEATAETWMKIVETENELREAEPLISGSKENIGAQLPFLPDATSPVSTQRSVKPFGPNNNKPIISTLPGKIHTIQDEPLPVQLVETVPKAEPMDLPNGSHVNDSPSSSGLSSGDSPAGTNVENDDVSGTLGLRELRLH</sequence>
<dbReference type="InterPro" id="IPR000330">
    <property type="entry name" value="SNF2_N"/>
</dbReference>
<dbReference type="Gene3D" id="3.40.50.300">
    <property type="entry name" value="P-loop containing nucleotide triphosphate hydrolases"/>
    <property type="match status" value="1"/>
</dbReference>
<feature type="compositionally biased region" description="Low complexity" evidence="7">
    <location>
        <begin position="196"/>
        <end position="206"/>
    </location>
</feature>
<feature type="region of interest" description="Disordered" evidence="7">
    <location>
        <begin position="1231"/>
        <end position="1278"/>
    </location>
</feature>
<dbReference type="InterPro" id="IPR001650">
    <property type="entry name" value="Helicase_C-like"/>
</dbReference>
<dbReference type="InterPro" id="IPR050496">
    <property type="entry name" value="SNF2_RAD54_helicase_repair"/>
</dbReference>
<evidence type="ECO:0000256" key="6">
    <source>
        <dbReference type="ARBA" id="ARBA00023172"/>
    </source>
</evidence>
<feature type="region of interest" description="Disordered" evidence="7">
    <location>
        <begin position="268"/>
        <end position="294"/>
    </location>
</feature>
<feature type="domain" description="Helicase ATP-binding" evidence="8">
    <location>
        <begin position="484"/>
        <end position="662"/>
    </location>
</feature>
<dbReference type="Pfam" id="PF00271">
    <property type="entry name" value="Helicase_C"/>
    <property type="match status" value="1"/>
</dbReference>
<feature type="region of interest" description="Disordered" evidence="7">
    <location>
        <begin position="233"/>
        <end position="254"/>
    </location>
</feature>
<dbReference type="GO" id="GO:0015616">
    <property type="term" value="F:DNA translocase activity"/>
    <property type="evidence" value="ECO:0007669"/>
    <property type="project" value="TreeGrafter"/>
</dbReference>
<keyword evidence="4" id="KW-0347">Helicase</keyword>
<reference evidence="10" key="1">
    <citation type="submission" date="2020-06" db="EMBL/GenBank/DDBJ databases">
        <title>WGS assembly of Ceratodon purpureus strain R40.</title>
        <authorList>
            <person name="Carey S.B."/>
            <person name="Jenkins J."/>
            <person name="Shu S."/>
            <person name="Lovell J.T."/>
            <person name="Sreedasyam A."/>
            <person name="Maumus F."/>
            <person name="Tiley G.P."/>
            <person name="Fernandez-Pozo N."/>
            <person name="Barry K."/>
            <person name="Chen C."/>
            <person name="Wang M."/>
            <person name="Lipzen A."/>
            <person name="Daum C."/>
            <person name="Saski C.A."/>
            <person name="Payton A.C."/>
            <person name="Mcbreen J.C."/>
            <person name="Conrad R.E."/>
            <person name="Kollar L.M."/>
            <person name="Olsson S."/>
            <person name="Huttunen S."/>
            <person name="Landis J.B."/>
            <person name="Wickett N.J."/>
            <person name="Johnson M.G."/>
            <person name="Rensing S.A."/>
            <person name="Grimwood J."/>
            <person name="Schmutz J."/>
            <person name="Mcdaniel S.F."/>
        </authorList>
    </citation>
    <scope>NUCLEOTIDE SEQUENCE</scope>
    <source>
        <strain evidence="10">R40</strain>
    </source>
</reference>
<feature type="compositionally biased region" description="Polar residues" evidence="7">
    <location>
        <begin position="183"/>
        <end position="195"/>
    </location>
</feature>
<dbReference type="GO" id="GO:0004386">
    <property type="term" value="F:helicase activity"/>
    <property type="evidence" value="ECO:0007669"/>
    <property type="project" value="UniProtKB-KW"/>
</dbReference>
<dbReference type="PROSITE" id="PS51194">
    <property type="entry name" value="HELICASE_CTER"/>
    <property type="match status" value="1"/>
</dbReference>
<dbReference type="InterPro" id="IPR038718">
    <property type="entry name" value="SNF2-like_sf"/>
</dbReference>
<evidence type="ECO:0000256" key="2">
    <source>
        <dbReference type="ARBA" id="ARBA00022741"/>
    </source>
</evidence>
<dbReference type="GO" id="GO:0016787">
    <property type="term" value="F:hydrolase activity"/>
    <property type="evidence" value="ECO:0007669"/>
    <property type="project" value="UniProtKB-KW"/>
</dbReference>
<keyword evidence="3" id="KW-0378">Hydrolase</keyword>
<proteinExistence type="inferred from homology"/>
<evidence type="ECO:0000313" key="11">
    <source>
        <dbReference type="Proteomes" id="UP000822688"/>
    </source>
</evidence>
<feature type="region of interest" description="Disordered" evidence="7">
    <location>
        <begin position="182"/>
        <end position="214"/>
    </location>
</feature>
<feature type="compositionally biased region" description="Low complexity" evidence="7">
    <location>
        <begin position="1243"/>
        <end position="1256"/>
    </location>
</feature>
<keyword evidence="2" id="KW-0547">Nucleotide-binding</keyword>
<evidence type="ECO:0000313" key="10">
    <source>
        <dbReference type="EMBL" id="KAG0585750.1"/>
    </source>
</evidence>
<gene>
    <name evidence="10" type="ORF">KC19_2G035400</name>
</gene>
<dbReference type="InterPro" id="IPR027417">
    <property type="entry name" value="P-loop_NTPase"/>
</dbReference>
<evidence type="ECO:0000256" key="1">
    <source>
        <dbReference type="ARBA" id="ARBA00007025"/>
    </source>
</evidence>
<dbReference type="GO" id="GO:0006310">
    <property type="term" value="P:DNA recombination"/>
    <property type="evidence" value="ECO:0007669"/>
    <property type="project" value="UniProtKB-KW"/>
</dbReference>
<accession>A0A8T0IPS4</accession>
<evidence type="ECO:0000256" key="7">
    <source>
        <dbReference type="SAM" id="MobiDB-lite"/>
    </source>
</evidence>
<keyword evidence="5" id="KW-0067">ATP-binding</keyword>
<feature type="domain" description="Helicase C-terminal" evidence="9">
    <location>
        <begin position="832"/>
        <end position="994"/>
    </location>
</feature>
<dbReference type="InterPro" id="IPR014001">
    <property type="entry name" value="Helicase_ATP-bd"/>
</dbReference>
<dbReference type="Proteomes" id="UP000822688">
    <property type="component" value="Chromosome 2"/>
</dbReference>
<evidence type="ECO:0000259" key="9">
    <source>
        <dbReference type="PROSITE" id="PS51194"/>
    </source>
</evidence>
<dbReference type="GO" id="GO:0005524">
    <property type="term" value="F:ATP binding"/>
    <property type="evidence" value="ECO:0007669"/>
    <property type="project" value="UniProtKB-KW"/>
</dbReference>
<feature type="region of interest" description="Disordered" evidence="7">
    <location>
        <begin position="1"/>
        <end position="109"/>
    </location>
</feature>